<dbReference type="GeneID" id="94442249"/>
<dbReference type="GO" id="GO:0010181">
    <property type="term" value="F:FMN binding"/>
    <property type="evidence" value="ECO:0007669"/>
    <property type="project" value="InterPro"/>
</dbReference>
<comment type="caution">
    <text evidence="5">The sequence shown here is derived from an EMBL/GenBank/DDBJ whole genome shotgun (WGS) entry which is preliminary data.</text>
</comment>
<organism evidence="5 6">
    <name type="scientific">Dielma fastidiosa</name>
    <dbReference type="NCBI Taxonomy" id="1034346"/>
    <lineage>
        <taxon>Bacteria</taxon>
        <taxon>Bacillati</taxon>
        <taxon>Bacillota</taxon>
        <taxon>Erysipelotrichia</taxon>
        <taxon>Erysipelotrichales</taxon>
        <taxon>Erysipelotrichaceae</taxon>
        <taxon>Dielma</taxon>
    </lineage>
</organism>
<keyword evidence="2" id="KW-0285">Flavoprotein</keyword>
<dbReference type="Gene3D" id="2.30.110.10">
    <property type="entry name" value="Electron Transport, Fmn-binding Protein, Chain A"/>
    <property type="match status" value="1"/>
</dbReference>
<evidence type="ECO:0000256" key="2">
    <source>
        <dbReference type="ARBA" id="ARBA00022630"/>
    </source>
</evidence>
<dbReference type="PANTHER" id="PTHR43567:SF1">
    <property type="entry name" value="FLAVOREDOXIN"/>
    <property type="match status" value="1"/>
</dbReference>
<dbReference type="SUPFAM" id="SSF50475">
    <property type="entry name" value="FMN-binding split barrel"/>
    <property type="match status" value="1"/>
</dbReference>
<keyword evidence="6" id="KW-1185">Reference proteome</keyword>
<accession>A0A318KY45</accession>
<evidence type="ECO:0000256" key="3">
    <source>
        <dbReference type="ARBA" id="ARBA00038054"/>
    </source>
</evidence>
<evidence type="ECO:0000259" key="4">
    <source>
        <dbReference type="Pfam" id="PF01613"/>
    </source>
</evidence>
<dbReference type="InterPro" id="IPR002563">
    <property type="entry name" value="Flavin_Rdtase-like_dom"/>
</dbReference>
<dbReference type="EMBL" id="QJKH01000001">
    <property type="protein sequence ID" value="PXX81482.1"/>
    <property type="molecule type" value="Genomic_DNA"/>
</dbReference>
<dbReference type="RefSeq" id="WP_022936398.1">
    <property type="nucleotide sequence ID" value="NZ_CABKRQ010000001.1"/>
</dbReference>
<feature type="domain" description="Flavin reductase like" evidence="4">
    <location>
        <begin position="32"/>
        <end position="172"/>
    </location>
</feature>
<evidence type="ECO:0000256" key="1">
    <source>
        <dbReference type="ARBA" id="ARBA00001917"/>
    </source>
</evidence>
<dbReference type="OrthoDB" id="9792436at2"/>
<dbReference type="PANTHER" id="PTHR43567">
    <property type="entry name" value="FLAVOREDOXIN-RELATED-RELATED"/>
    <property type="match status" value="1"/>
</dbReference>
<evidence type="ECO:0000313" key="5">
    <source>
        <dbReference type="EMBL" id="PXX81482.1"/>
    </source>
</evidence>
<comment type="cofactor">
    <cofactor evidence="1">
        <name>FMN</name>
        <dbReference type="ChEBI" id="CHEBI:58210"/>
    </cofactor>
</comment>
<dbReference type="InterPro" id="IPR012349">
    <property type="entry name" value="Split_barrel_FMN-bd"/>
</dbReference>
<dbReference type="InterPro" id="IPR052174">
    <property type="entry name" value="Flavoredoxin"/>
</dbReference>
<protein>
    <submittedName>
        <fullName evidence="5">Flavin reductase (DIM6/NTAB) family NADH-FMN oxidoreductase RutF</fullName>
    </submittedName>
</protein>
<dbReference type="Pfam" id="PF01613">
    <property type="entry name" value="Flavin_Reduct"/>
    <property type="match status" value="1"/>
</dbReference>
<dbReference type="AlphaFoldDB" id="A0A318KY45"/>
<dbReference type="GO" id="GO:0016646">
    <property type="term" value="F:oxidoreductase activity, acting on the CH-NH group of donors, NAD or NADP as acceptor"/>
    <property type="evidence" value="ECO:0007669"/>
    <property type="project" value="UniProtKB-ARBA"/>
</dbReference>
<dbReference type="STRING" id="1034346.GCA_000313565_00086"/>
<name>A0A318KY45_9FIRM</name>
<evidence type="ECO:0000313" key="6">
    <source>
        <dbReference type="Proteomes" id="UP000247612"/>
    </source>
</evidence>
<reference evidence="5 6" key="1">
    <citation type="submission" date="2018-05" db="EMBL/GenBank/DDBJ databases">
        <title>Genomic Encyclopedia of Type Strains, Phase IV (KMG-IV): sequencing the most valuable type-strain genomes for metagenomic binning, comparative biology and taxonomic classification.</title>
        <authorList>
            <person name="Goeker M."/>
        </authorList>
    </citation>
    <scope>NUCLEOTIDE SEQUENCE [LARGE SCALE GENOMIC DNA]</scope>
    <source>
        <strain evidence="5 6">JC118</strain>
    </source>
</reference>
<sequence>MKIEIGTAFPQYFKSAYPEEFVLFSHLETTSAIPSVLFAITTWKANGEPNVCFHAWSCFHGDRTAFFAVMGGLYQKTHTYANIMRDKCFCINFLPIRYYDQLIATINQNEDEADEFQVGNFTLEHAETIHAPIIKEAFLNMECTLKEVMDLSGAQITAMVVGQVQHIFVEEAYARGYDKRYGQDGFMMLVPAMQDLISGEAGQSAIATVKIERFD</sequence>
<proteinExistence type="inferred from homology"/>
<dbReference type="Proteomes" id="UP000247612">
    <property type="component" value="Unassembled WGS sequence"/>
</dbReference>
<comment type="similarity">
    <text evidence="3">Belongs to the flavoredoxin family.</text>
</comment>
<gene>
    <name evidence="5" type="ORF">DES51_10187</name>
</gene>